<dbReference type="Pfam" id="PF00657">
    <property type="entry name" value="Lipase_GDSL"/>
    <property type="match status" value="1"/>
</dbReference>
<dbReference type="PANTHER" id="PTHR45966:SF1">
    <property type="entry name" value="GDSL ESTERASE_LIPASE 1-RELATED"/>
    <property type="match status" value="1"/>
</dbReference>
<evidence type="ECO:0000256" key="2">
    <source>
        <dbReference type="ARBA" id="ARBA00022729"/>
    </source>
</evidence>
<comment type="caution">
    <text evidence="3">The sequence shown here is derived from an EMBL/GenBank/DDBJ whole genome shotgun (WGS) entry which is preliminary data.</text>
</comment>
<dbReference type="GO" id="GO:0016298">
    <property type="term" value="F:lipase activity"/>
    <property type="evidence" value="ECO:0007669"/>
    <property type="project" value="TreeGrafter"/>
</dbReference>
<dbReference type="PANTHER" id="PTHR45966">
    <property type="entry name" value="GDSL-LIKE LIPASE/ACYLHYDROLASE"/>
    <property type="match status" value="1"/>
</dbReference>
<reference evidence="3" key="1">
    <citation type="submission" date="2020-09" db="EMBL/GenBank/DDBJ databases">
        <title>Genome-Enabled Discovery of Anthraquinone Biosynthesis in Senna tora.</title>
        <authorList>
            <person name="Kang S.-H."/>
            <person name="Pandey R.P."/>
            <person name="Lee C.-M."/>
            <person name="Sim J.-S."/>
            <person name="Jeong J.-T."/>
            <person name="Choi B.-S."/>
            <person name="Jung M."/>
            <person name="Ginzburg D."/>
            <person name="Zhao K."/>
            <person name="Won S.Y."/>
            <person name="Oh T.-J."/>
            <person name="Yu Y."/>
            <person name="Kim N.-H."/>
            <person name="Lee O.R."/>
            <person name="Lee T.-H."/>
            <person name="Bashyal P."/>
            <person name="Kim T.-S."/>
            <person name="Lee W.-H."/>
            <person name="Kawkins C."/>
            <person name="Kim C.-K."/>
            <person name="Kim J.S."/>
            <person name="Ahn B.O."/>
            <person name="Rhee S.Y."/>
            <person name="Sohng J.K."/>
        </authorList>
    </citation>
    <scope>NUCLEOTIDE SEQUENCE</scope>
    <source>
        <tissue evidence="3">Leaf</tissue>
    </source>
</reference>
<organism evidence="3 4">
    <name type="scientific">Senna tora</name>
    <dbReference type="NCBI Taxonomy" id="362788"/>
    <lineage>
        <taxon>Eukaryota</taxon>
        <taxon>Viridiplantae</taxon>
        <taxon>Streptophyta</taxon>
        <taxon>Embryophyta</taxon>
        <taxon>Tracheophyta</taxon>
        <taxon>Spermatophyta</taxon>
        <taxon>Magnoliopsida</taxon>
        <taxon>eudicotyledons</taxon>
        <taxon>Gunneridae</taxon>
        <taxon>Pentapetalae</taxon>
        <taxon>rosids</taxon>
        <taxon>fabids</taxon>
        <taxon>Fabales</taxon>
        <taxon>Fabaceae</taxon>
        <taxon>Caesalpinioideae</taxon>
        <taxon>Cassia clade</taxon>
        <taxon>Senna</taxon>
    </lineage>
</organism>
<proteinExistence type="inferred from homology"/>
<name>A0A834WA23_9FABA</name>
<protein>
    <submittedName>
        <fullName evidence="3">GDSL esterase/lipase 1-like</fullName>
    </submittedName>
</protein>
<dbReference type="SUPFAM" id="SSF52266">
    <property type="entry name" value="SGNH hydrolase"/>
    <property type="match status" value="1"/>
</dbReference>
<dbReference type="Gene3D" id="3.40.50.1110">
    <property type="entry name" value="SGNH hydrolase"/>
    <property type="match status" value="1"/>
</dbReference>
<evidence type="ECO:0000313" key="3">
    <source>
        <dbReference type="EMBL" id="KAF7813978.1"/>
    </source>
</evidence>
<dbReference type="InterPro" id="IPR001087">
    <property type="entry name" value="GDSL"/>
</dbReference>
<dbReference type="AlphaFoldDB" id="A0A834WA23"/>
<dbReference type="OrthoDB" id="1600564at2759"/>
<keyword evidence="2" id="KW-0732">Signal</keyword>
<evidence type="ECO:0000313" key="4">
    <source>
        <dbReference type="Proteomes" id="UP000634136"/>
    </source>
</evidence>
<keyword evidence="4" id="KW-1185">Reference proteome</keyword>
<dbReference type="InterPro" id="IPR044552">
    <property type="entry name" value="GLIP1-5/GLL25"/>
</dbReference>
<comment type="similarity">
    <text evidence="1">Belongs to the 'GDSL' lipolytic enzyme family.</text>
</comment>
<dbReference type="EMBL" id="JAAIUW010000009">
    <property type="protein sequence ID" value="KAF7813978.1"/>
    <property type="molecule type" value="Genomic_DNA"/>
</dbReference>
<dbReference type="Proteomes" id="UP000634136">
    <property type="component" value="Unassembled WGS sequence"/>
</dbReference>
<evidence type="ECO:0000256" key="1">
    <source>
        <dbReference type="ARBA" id="ARBA00008668"/>
    </source>
</evidence>
<gene>
    <name evidence="3" type="ORF">G2W53_027947</name>
</gene>
<sequence>MNFYQIEKPPNNDNNNQTLMLSSVISLSLNAENHNKFGIGYGGTRFGVYHEDMNIGSIRIPRFFQPPHSDDVVVQSRVLLECVNVTKILGMASHVNDMAEVKILGDVRAHLWLLHVNLFHIKVAMDCDMNINLKDLTSTNGIYSAKVIKSRLVIDLRTQLSNFRNVRKILKQRLGKAEATKLLNKSVYFISIGSNDYLVRVTDNSTLFSSYSQHQYVDLVIGNLTYVIKEIHKIGGRKFGFVGLGPLGCFPLGKMLANGTGACLQQISPFIELHNKALSLLLQKLQKELKGFKYSLANFHDLVSQLMDHPTRYGLKEGNVACCGSGAYRGFYSCGGRLGVEDYELCEDPSEYVFFDSAHFTDKANHYLSQQMWSGNSNVVGPYNLKSLFEQ</sequence>
<dbReference type="InterPro" id="IPR036514">
    <property type="entry name" value="SGNH_hydro_sf"/>
</dbReference>
<accession>A0A834WA23</accession>